<evidence type="ECO:0000313" key="3">
    <source>
        <dbReference type="Proteomes" id="UP000606776"/>
    </source>
</evidence>
<comment type="caution">
    <text evidence="2">The sequence shown here is derived from an EMBL/GenBank/DDBJ whole genome shotgun (WGS) entry which is preliminary data.</text>
</comment>
<evidence type="ECO:0000256" key="1">
    <source>
        <dbReference type="SAM" id="MobiDB-lite"/>
    </source>
</evidence>
<dbReference type="EMBL" id="JADEWB010000155">
    <property type="protein sequence ID" value="MBE9238263.1"/>
    <property type="molecule type" value="Genomic_DNA"/>
</dbReference>
<accession>A0ABR9VIC9</accession>
<name>A0ABR9VIC9_9CYAN</name>
<keyword evidence="3" id="KW-1185">Reference proteome</keyword>
<dbReference type="InterPro" id="IPR010985">
    <property type="entry name" value="Ribbon_hlx_hlx"/>
</dbReference>
<sequence>MNNLNTITLPDNLYKELQKLAEAENDSIESQVVALLQNALQTRRQQVELQNRENVLKVLEESRLRREQLPKDVQWPDSTEMIREDRNR</sequence>
<protein>
    <recommendedName>
        <fullName evidence="4">CopG-like ribbon-helix-helix domain-containing protein</fullName>
    </recommendedName>
</protein>
<gene>
    <name evidence="2" type="ORF">IQ227_20120</name>
</gene>
<proteinExistence type="predicted"/>
<reference evidence="2 3" key="1">
    <citation type="submission" date="2020-10" db="EMBL/GenBank/DDBJ databases">
        <authorList>
            <person name="Castelo-Branco R."/>
            <person name="Eusebio N."/>
            <person name="Adriana R."/>
            <person name="Vieira A."/>
            <person name="Brugerolle De Fraissinette N."/>
            <person name="Rezende De Castro R."/>
            <person name="Schneider M.P."/>
            <person name="Vasconcelos V."/>
            <person name="Leao P.N."/>
        </authorList>
    </citation>
    <scope>NUCLEOTIDE SEQUENCE [LARGE SCALE GENOMIC DNA]</scope>
    <source>
        <strain evidence="2 3">LEGE 00250</strain>
    </source>
</reference>
<organism evidence="2 3">
    <name type="scientific">Sphaerospermopsis aphanizomenoides LEGE 00250</name>
    <dbReference type="NCBI Taxonomy" id="2777972"/>
    <lineage>
        <taxon>Bacteria</taxon>
        <taxon>Bacillati</taxon>
        <taxon>Cyanobacteriota</taxon>
        <taxon>Cyanophyceae</taxon>
        <taxon>Nostocales</taxon>
        <taxon>Aphanizomenonaceae</taxon>
        <taxon>Sphaerospermopsis</taxon>
        <taxon>Sphaerospermopsis aphanizomenoides</taxon>
    </lineage>
</organism>
<feature type="region of interest" description="Disordered" evidence="1">
    <location>
        <begin position="68"/>
        <end position="88"/>
    </location>
</feature>
<evidence type="ECO:0000313" key="2">
    <source>
        <dbReference type="EMBL" id="MBE9238263.1"/>
    </source>
</evidence>
<dbReference type="SUPFAM" id="SSF47598">
    <property type="entry name" value="Ribbon-helix-helix"/>
    <property type="match status" value="1"/>
</dbReference>
<dbReference type="Proteomes" id="UP000606776">
    <property type="component" value="Unassembled WGS sequence"/>
</dbReference>
<dbReference type="RefSeq" id="WP_193943812.1">
    <property type="nucleotide sequence ID" value="NZ_JADEWB010000155.1"/>
</dbReference>
<evidence type="ECO:0008006" key="4">
    <source>
        <dbReference type="Google" id="ProtNLM"/>
    </source>
</evidence>